<reference evidence="3 4" key="1">
    <citation type="journal article" date="2014" name="Nature">
        <title>An environmental bacterial taxon with a large and distinct metabolic repertoire.</title>
        <authorList>
            <person name="Wilson M.C."/>
            <person name="Mori T."/>
            <person name="Ruckert C."/>
            <person name="Uria A.R."/>
            <person name="Helf M.J."/>
            <person name="Takada K."/>
            <person name="Gernert C."/>
            <person name="Steffens U.A."/>
            <person name="Heycke N."/>
            <person name="Schmitt S."/>
            <person name="Rinke C."/>
            <person name="Helfrich E.J."/>
            <person name="Brachmann A.O."/>
            <person name="Gurgui C."/>
            <person name="Wakimoto T."/>
            <person name="Kracht M."/>
            <person name="Crusemann M."/>
            <person name="Hentschel U."/>
            <person name="Abe I."/>
            <person name="Matsunaga S."/>
            <person name="Kalinowski J."/>
            <person name="Takeyama H."/>
            <person name="Piel J."/>
        </authorList>
    </citation>
    <scope>NUCLEOTIDE SEQUENCE [LARGE SCALE GENOMIC DNA]</scope>
    <source>
        <strain evidence="4">TSY1</strain>
    </source>
</reference>
<comment type="caution">
    <text evidence="3">The sequence shown here is derived from an EMBL/GenBank/DDBJ whole genome shotgun (WGS) entry which is preliminary data.</text>
</comment>
<feature type="compositionally biased region" description="Basic and acidic residues" evidence="1">
    <location>
        <begin position="71"/>
        <end position="80"/>
    </location>
</feature>
<keyword evidence="2" id="KW-0812">Transmembrane</keyword>
<dbReference type="AlphaFoldDB" id="W4LCT2"/>
<keyword evidence="2" id="KW-1133">Transmembrane helix</keyword>
<feature type="region of interest" description="Disordered" evidence="1">
    <location>
        <begin position="69"/>
        <end position="91"/>
    </location>
</feature>
<feature type="transmembrane region" description="Helical" evidence="2">
    <location>
        <begin position="20"/>
        <end position="43"/>
    </location>
</feature>
<evidence type="ECO:0000313" key="4">
    <source>
        <dbReference type="Proteomes" id="UP000019141"/>
    </source>
</evidence>
<feature type="compositionally biased region" description="Basic residues" evidence="1">
    <location>
        <begin position="81"/>
        <end position="91"/>
    </location>
</feature>
<name>W4LCT2_ENTF1</name>
<keyword evidence="4" id="KW-1185">Reference proteome</keyword>
<evidence type="ECO:0000313" key="3">
    <source>
        <dbReference type="EMBL" id="ETW95883.1"/>
    </source>
</evidence>
<evidence type="ECO:0000256" key="2">
    <source>
        <dbReference type="SAM" id="Phobius"/>
    </source>
</evidence>
<evidence type="ECO:0000256" key="1">
    <source>
        <dbReference type="SAM" id="MobiDB-lite"/>
    </source>
</evidence>
<dbReference type="EMBL" id="AZHW01000862">
    <property type="protein sequence ID" value="ETW95883.1"/>
    <property type="molecule type" value="Genomic_DNA"/>
</dbReference>
<dbReference type="Proteomes" id="UP000019141">
    <property type="component" value="Unassembled WGS sequence"/>
</dbReference>
<protein>
    <submittedName>
        <fullName evidence="3">Uncharacterized protein</fullName>
    </submittedName>
</protein>
<accession>W4LCT2</accession>
<proteinExistence type="predicted"/>
<dbReference type="HOGENOM" id="CLU_2421475_0_0_7"/>
<gene>
    <name evidence="3" type="ORF">ETSY1_28775</name>
</gene>
<organism evidence="3 4">
    <name type="scientific">Entotheonella factor</name>
    <dbReference type="NCBI Taxonomy" id="1429438"/>
    <lineage>
        <taxon>Bacteria</taxon>
        <taxon>Pseudomonadati</taxon>
        <taxon>Nitrospinota/Tectimicrobiota group</taxon>
        <taxon>Candidatus Tectimicrobiota</taxon>
        <taxon>Candidatus Entotheonellia</taxon>
        <taxon>Candidatus Entotheonellales</taxon>
        <taxon>Candidatus Entotheonellaceae</taxon>
        <taxon>Candidatus Entotheonella</taxon>
    </lineage>
</organism>
<keyword evidence="2" id="KW-0472">Membrane</keyword>
<sequence>MTQIATHFWPWLVQMFGNTGAVFILMAAMIPVISPVLTLVYVWRINDKLNRMAFSLTEFNAIQSRQQQVERLQRDRENHDRKKTRRRRKAS</sequence>